<dbReference type="PROSITE" id="PS51462">
    <property type="entry name" value="NUDIX"/>
    <property type="match status" value="1"/>
</dbReference>
<name>A0ABV7JTE1_9SPHI</name>
<dbReference type="Proteomes" id="UP001595526">
    <property type="component" value="Unassembled WGS sequence"/>
</dbReference>
<comment type="similarity">
    <text evidence="2">Belongs to the IPP isomerase type 1 family.</text>
</comment>
<dbReference type="PANTHER" id="PTHR10885">
    <property type="entry name" value="ISOPENTENYL-DIPHOSPHATE DELTA-ISOMERASE"/>
    <property type="match status" value="1"/>
</dbReference>
<evidence type="ECO:0000256" key="1">
    <source>
        <dbReference type="ARBA" id="ARBA00004826"/>
    </source>
</evidence>
<dbReference type="GO" id="GO:0004452">
    <property type="term" value="F:isopentenyl-diphosphate delta-isomerase activity"/>
    <property type="evidence" value="ECO:0007669"/>
    <property type="project" value="UniProtKB-EC"/>
</dbReference>
<evidence type="ECO:0000256" key="6">
    <source>
        <dbReference type="ARBA" id="ARBA00022842"/>
    </source>
</evidence>
<evidence type="ECO:0000256" key="7">
    <source>
        <dbReference type="ARBA" id="ARBA00023211"/>
    </source>
</evidence>
<dbReference type="PIRSF" id="PIRSF018427">
    <property type="entry name" value="Isopntndiph_ism"/>
    <property type="match status" value="1"/>
</dbReference>
<keyword evidence="13" id="KW-1185">Reference proteome</keyword>
<proteinExistence type="inferred from homology"/>
<evidence type="ECO:0000313" key="12">
    <source>
        <dbReference type="EMBL" id="MFC3198552.1"/>
    </source>
</evidence>
<dbReference type="Gene3D" id="3.90.79.10">
    <property type="entry name" value="Nucleoside Triphosphate Pyrophosphohydrolase"/>
    <property type="match status" value="1"/>
</dbReference>
<accession>A0ABV7JTE1</accession>
<dbReference type="CDD" id="cd02885">
    <property type="entry name" value="NUDIX_IPP_Isomerase"/>
    <property type="match status" value="1"/>
</dbReference>
<comment type="caution">
    <text evidence="12">The sequence shown here is derived from an EMBL/GenBank/DDBJ whole genome shotgun (WGS) entry which is preliminary data.</text>
</comment>
<dbReference type="InterPro" id="IPR000086">
    <property type="entry name" value="NUDIX_hydrolase_dom"/>
</dbReference>
<dbReference type="InterPro" id="IPR011876">
    <property type="entry name" value="IsopentenylPP_isomerase_typ1"/>
</dbReference>
<gene>
    <name evidence="12" type="primary">idi</name>
    <name evidence="12" type="ORF">ACFOET_13085</name>
</gene>
<evidence type="ECO:0000256" key="5">
    <source>
        <dbReference type="ARBA" id="ARBA00022723"/>
    </source>
</evidence>
<dbReference type="PANTHER" id="PTHR10885:SF0">
    <property type="entry name" value="ISOPENTENYL-DIPHOSPHATE DELTA-ISOMERASE"/>
    <property type="match status" value="1"/>
</dbReference>
<dbReference type="NCBIfam" id="NF002995">
    <property type="entry name" value="PRK03759.1"/>
    <property type="match status" value="1"/>
</dbReference>
<keyword evidence="6" id="KW-0460">Magnesium</keyword>
<evidence type="ECO:0000256" key="8">
    <source>
        <dbReference type="ARBA" id="ARBA00023229"/>
    </source>
</evidence>
<sequence length="178" mass="19821">MKTENVILVDEQDREIGSMEKLEAHRKGLLHRAISVFVFDSKGRLLLQQRAAHKYHTPGLWTNTCCSHPAPGETAAAAATRRLQEEMGLAVPLTFAFTFLYRAAFDNGLVEHELDHVFVGYTDSNPALNPDEAAAFHWAGLQEIGEGIKSNPDRYTAWFKLIYERAFGSAASDNRSGD</sequence>
<feature type="domain" description="Nudix hydrolase" evidence="11">
    <location>
        <begin position="29"/>
        <end position="161"/>
    </location>
</feature>
<dbReference type="EC" id="5.3.3.2" evidence="3 10"/>
<keyword evidence="4" id="KW-0963">Cytoplasm</keyword>
<evidence type="ECO:0000313" key="13">
    <source>
        <dbReference type="Proteomes" id="UP001595526"/>
    </source>
</evidence>
<dbReference type="SUPFAM" id="SSF55811">
    <property type="entry name" value="Nudix"/>
    <property type="match status" value="1"/>
</dbReference>
<evidence type="ECO:0000256" key="9">
    <source>
        <dbReference type="ARBA" id="ARBA00023235"/>
    </source>
</evidence>
<keyword evidence="5" id="KW-0479">Metal-binding</keyword>
<dbReference type="NCBIfam" id="TIGR02150">
    <property type="entry name" value="IPP_isom_1"/>
    <property type="match status" value="1"/>
</dbReference>
<dbReference type="InterPro" id="IPR015797">
    <property type="entry name" value="NUDIX_hydrolase-like_dom_sf"/>
</dbReference>
<organism evidence="12 13">
    <name type="scientific">Parapedobacter deserti</name>
    <dbReference type="NCBI Taxonomy" id="1912957"/>
    <lineage>
        <taxon>Bacteria</taxon>
        <taxon>Pseudomonadati</taxon>
        <taxon>Bacteroidota</taxon>
        <taxon>Sphingobacteriia</taxon>
        <taxon>Sphingobacteriales</taxon>
        <taxon>Sphingobacteriaceae</taxon>
        <taxon>Parapedobacter</taxon>
    </lineage>
</organism>
<dbReference type="Pfam" id="PF00293">
    <property type="entry name" value="NUDIX"/>
    <property type="match status" value="1"/>
</dbReference>
<dbReference type="RefSeq" id="WP_379023319.1">
    <property type="nucleotide sequence ID" value="NZ_JBHRTA010000038.1"/>
</dbReference>
<evidence type="ECO:0000256" key="3">
    <source>
        <dbReference type="ARBA" id="ARBA00012057"/>
    </source>
</evidence>
<keyword evidence="9 12" id="KW-0413">Isomerase</keyword>
<keyword evidence="7" id="KW-0464">Manganese</keyword>
<evidence type="ECO:0000259" key="11">
    <source>
        <dbReference type="PROSITE" id="PS51462"/>
    </source>
</evidence>
<protein>
    <recommendedName>
        <fullName evidence="3 10">Isopentenyl-diphosphate delta-isomerase</fullName>
        <ecNumber evidence="3 10">5.3.3.2</ecNumber>
    </recommendedName>
</protein>
<evidence type="ECO:0000256" key="10">
    <source>
        <dbReference type="NCBIfam" id="TIGR02150"/>
    </source>
</evidence>
<comment type="pathway">
    <text evidence="1">Isoprenoid biosynthesis; dimethylallyl diphosphate biosynthesis; dimethylallyl diphosphate from isopentenyl diphosphate: step 1/1.</text>
</comment>
<evidence type="ECO:0000256" key="4">
    <source>
        <dbReference type="ARBA" id="ARBA00022490"/>
    </source>
</evidence>
<reference evidence="13" key="1">
    <citation type="journal article" date="2019" name="Int. J. Syst. Evol. Microbiol.">
        <title>The Global Catalogue of Microorganisms (GCM) 10K type strain sequencing project: providing services to taxonomists for standard genome sequencing and annotation.</title>
        <authorList>
            <consortium name="The Broad Institute Genomics Platform"/>
            <consortium name="The Broad Institute Genome Sequencing Center for Infectious Disease"/>
            <person name="Wu L."/>
            <person name="Ma J."/>
        </authorList>
    </citation>
    <scope>NUCLEOTIDE SEQUENCE [LARGE SCALE GENOMIC DNA]</scope>
    <source>
        <strain evidence="13">KCTC 52416</strain>
    </source>
</reference>
<dbReference type="HAMAP" id="MF_00202">
    <property type="entry name" value="Idi"/>
    <property type="match status" value="1"/>
</dbReference>
<evidence type="ECO:0000256" key="2">
    <source>
        <dbReference type="ARBA" id="ARBA00007579"/>
    </source>
</evidence>
<dbReference type="EMBL" id="JBHRTA010000038">
    <property type="protein sequence ID" value="MFC3198552.1"/>
    <property type="molecule type" value="Genomic_DNA"/>
</dbReference>
<keyword evidence="8" id="KW-0414">Isoprene biosynthesis</keyword>
<dbReference type="InterPro" id="IPR056375">
    <property type="entry name" value="Idi_bact"/>
</dbReference>